<dbReference type="Proteomes" id="UP001271640">
    <property type="component" value="Unassembled WGS sequence"/>
</dbReference>
<sequence>MSNHTTLMLVNTTKSAWKKIYSDIHNIEISGFPELFNYGEITLVNIGSVDDIKKSSFDVRYQIMDSENNTFLIRGVYKDKLGRFDLEMHLETFSTSNHSEQSVVSLGWNQSRTTHLFLMGDVGNYIGPDINTESWMQDHRNILGEMTIQGLIFPGSHDAGMSVSTWSTSAVSECNTLTQSNNILEQLKLGVRYFDIRPVLSDKEFYTGHYKKIPVIGWEGANGESMESIIDGINKFTENNNELIMIRLAHSLNLDVGFFETYRPFNQDEWTNLFDSLNKINKLYYYNDYQVRDMSALTLNTLTNNGTRSAVLIFLDDETFTIDFGKYSDKGFFYFGRLDVAGEYSNTDALYEMIEDQMKKLRKNYLHYCLFYWTLTQQAAEITSCPLISSYGIKESADRANDQLVYYLYPGYSPAIYPNIIIIDNVKDKVPAILSLAISCHLYYR</sequence>
<evidence type="ECO:0000313" key="1">
    <source>
        <dbReference type="EMBL" id="MDX7999399.1"/>
    </source>
</evidence>
<comment type="caution">
    <text evidence="1">The sequence shown here is derived from an EMBL/GenBank/DDBJ whole genome shotgun (WGS) entry which is preliminary data.</text>
</comment>
<dbReference type="Gene3D" id="3.20.20.190">
    <property type="entry name" value="Phosphatidylinositol (PI) phosphodiesterase"/>
    <property type="match status" value="1"/>
</dbReference>
<dbReference type="EMBL" id="VCDP01000031">
    <property type="protein sequence ID" value="MDX7999399.1"/>
    <property type="molecule type" value="Genomic_DNA"/>
</dbReference>
<protein>
    <recommendedName>
        <fullName evidence="3">Phosphatidylinositol diacylglycerol-lyase</fullName>
    </recommendedName>
</protein>
<reference evidence="2" key="1">
    <citation type="journal article" date="2024" name="Toxins">
        <title>Genome Sequence Analysis of Native Xenorhabdus Strains Isolated from Entomopathogenic Nematodes in Argentina.</title>
        <authorList>
            <person name="Palma L."/>
            <person name="Frizzo L."/>
            <person name="Kaiser S."/>
            <person name="Berry C."/>
            <person name="Caballero P."/>
            <person name="Bode H.B."/>
            <person name="Del Valle E.E."/>
        </authorList>
    </citation>
    <scope>NUCLEOTIDE SEQUENCE [LARGE SCALE GENOMIC DNA]</scope>
    <source>
        <strain evidence="2">Reich</strain>
    </source>
</reference>
<keyword evidence="2" id="KW-1185">Reference proteome</keyword>
<dbReference type="PANTHER" id="PTHR13593:SF113">
    <property type="entry name" value="SI:DKEY-266F7.9"/>
    <property type="match status" value="1"/>
</dbReference>
<dbReference type="InterPro" id="IPR051057">
    <property type="entry name" value="PI-PLC_domain"/>
</dbReference>
<dbReference type="RefSeq" id="WP_319926125.1">
    <property type="nucleotide sequence ID" value="NZ_VCDP01000031.1"/>
</dbReference>
<organism evidence="1 2">
    <name type="scientific">Xenorhabdus littoralis</name>
    <dbReference type="NCBI Taxonomy" id="2582835"/>
    <lineage>
        <taxon>Bacteria</taxon>
        <taxon>Pseudomonadati</taxon>
        <taxon>Pseudomonadota</taxon>
        <taxon>Gammaproteobacteria</taxon>
        <taxon>Enterobacterales</taxon>
        <taxon>Morganellaceae</taxon>
        <taxon>Xenorhabdus</taxon>
    </lineage>
</organism>
<dbReference type="InterPro" id="IPR017946">
    <property type="entry name" value="PLC-like_Pdiesterase_TIM-brl"/>
</dbReference>
<dbReference type="PANTHER" id="PTHR13593">
    <property type="match status" value="1"/>
</dbReference>
<gene>
    <name evidence="1" type="ORF">FE394_09330</name>
</gene>
<name>A0ABU4SL58_9GAMM</name>
<evidence type="ECO:0000313" key="2">
    <source>
        <dbReference type="Proteomes" id="UP001271640"/>
    </source>
</evidence>
<dbReference type="SUPFAM" id="SSF51695">
    <property type="entry name" value="PLC-like phosphodiesterases"/>
    <property type="match status" value="1"/>
</dbReference>
<evidence type="ECO:0008006" key="3">
    <source>
        <dbReference type="Google" id="ProtNLM"/>
    </source>
</evidence>
<proteinExistence type="predicted"/>
<accession>A0ABU4SL58</accession>